<proteinExistence type="predicted"/>
<dbReference type="EMBL" id="BMAW01115798">
    <property type="protein sequence ID" value="GFT67703.1"/>
    <property type="molecule type" value="Genomic_DNA"/>
</dbReference>
<evidence type="ECO:0008006" key="4">
    <source>
        <dbReference type="Google" id="ProtNLM"/>
    </source>
</evidence>
<dbReference type="OrthoDB" id="6433124at2759"/>
<evidence type="ECO:0000313" key="2">
    <source>
        <dbReference type="EMBL" id="GFT67703.1"/>
    </source>
</evidence>
<sequence length="194" mass="22306">MCHHLKLLLVSLSKSLNNATDLEQDRVYKKYMTIKKLASYIDEQLSFLVFLSSLYNACNVYFGLTIILHPEEYFAPIQMTTVWCMFASNYLAYTGLTLSGSLLSEASDNLWLKMHEALMFRHEISSLQQRFLSLLEKGLFLTVWKIVPITRSFILASIGTIFSYSLLLDNLESLRKVPSLWQIIGKNESTESKN</sequence>
<evidence type="ECO:0000256" key="1">
    <source>
        <dbReference type="SAM" id="Phobius"/>
    </source>
</evidence>
<feature type="transmembrane region" description="Helical" evidence="1">
    <location>
        <begin position="45"/>
        <end position="68"/>
    </location>
</feature>
<accession>A0A8X6PF48</accession>
<reference evidence="2" key="1">
    <citation type="submission" date="2020-08" db="EMBL/GenBank/DDBJ databases">
        <title>Multicomponent nature underlies the extraordinary mechanical properties of spider dragline silk.</title>
        <authorList>
            <person name="Kono N."/>
            <person name="Nakamura H."/>
            <person name="Mori M."/>
            <person name="Yoshida Y."/>
            <person name="Ohtoshi R."/>
            <person name="Malay A.D."/>
            <person name="Moran D.A.P."/>
            <person name="Tomita M."/>
            <person name="Numata K."/>
            <person name="Arakawa K."/>
        </authorList>
    </citation>
    <scope>NUCLEOTIDE SEQUENCE</scope>
</reference>
<keyword evidence="1" id="KW-1133">Transmembrane helix</keyword>
<feature type="transmembrane region" description="Helical" evidence="1">
    <location>
        <begin position="80"/>
        <end position="103"/>
    </location>
</feature>
<dbReference type="AlphaFoldDB" id="A0A8X6PF48"/>
<keyword evidence="3" id="KW-1185">Reference proteome</keyword>
<dbReference type="Proteomes" id="UP000887013">
    <property type="component" value="Unassembled WGS sequence"/>
</dbReference>
<evidence type="ECO:0000313" key="3">
    <source>
        <dbReference type="Proteomes" id="UP000887013"/>
    </source>
</evidence>
<name>A0A8X6PF48_NEPPI</name>
<keyword evidence="1" id="KW-0472">Membrane</keyword>
<keyword evidence="1" id="KW-0812">Transmembrane</keyword>
<gene>
    <name evidence="2" type="primary">AVEN_77099_1</name>
    <name evidence="2" type="ORF">NPIL_614811</name>
</gene>
<organism evidence="2 3">
    <name type="scientific">Nephila pilipes</name>
    <name type="common">Giant wood spider</name>
    <name type="synonym">Nephila maculata</name>
    <dbReference type="NCBI Taxonomy" id="299642"/>
    <lineage>
        <taxon>Eukaryota</taxon>
        <taxon>Metazoa</taxon>
        <taxon>Ecdysozoa</taxon>
        <taxon>Arthropoda</taxon>
        <taxon>Chelicerata</taxon>
        <taxon>Arachnida</taxon>
        <taxon>Araneae</taxon>
        <taxon>Araneomorphae</taxon>
        <taxon>Entelegynae</taxon>
        <taxon>Araneoidea</taxon>
        <taxon>Nephilidae</taxon>
        <taxon>Nephila</taxon>
    </lineage>
</organism>
<protein>
    <recommendedName>
        <fullName evidence="4">Gustatory receptor</fullName>
    </recommendedName>
</protein>
<comment type="caution">
    <text evidence="2">The sequence shown here is derived from an EMBL/GenBank/DDBJ whole genome shotgun (WGS) entry which is preliminary data.</text>
</comment>